<dbReference type="InterPro" id="IPR028978">
    <property type="entry name" value="Chorismate_lyase_/UTRA_dom_sf"/>
</dbReference>
<evidence type="ECO:0000313" key="1">
    <source>
        <dbReference type="EMBL" id="MPN47990.1"/>
    </source>
</evidence>
<dbReference type="AlphaFoldDB" id="A0A645IA54"/>
<accession>A0A645IA54</accession>
<name>A0A645IA54_9ZZZZ</name>
<organism evidence="1">
    <name type="scientific">bioreactor metagenome</name>
    <dbReference type="NCBI Taxonomy" id="1076179"/>
    <lineage>
        <taxon>unclassified sequences</taxon>
        <taxon>metagenomes</taxon>
        <taxon>ecological metagenomes</taxon>
    </lineage>
</organism>
<protein>
    <submittedName>
        <fullName evidence="1">Uncharacterized protein</fullName>
    </submittedName>
</protein>
<dbReference type="Gene3D" id="3.40.1410.10">
    <property type="entry name" value="Chorismate lyase-like"/>
    <property type="match status" value="1"/>
</dbReference>
<reference evidence="1" key="1">
    <citation type="submission" date="2019-08" db="EMBL/GenBank/DDBJ databases">
        <authorList>
            <person name="Kucharzyk K."/>
            <person name="Murdoch R.W."/>
            <person name="Higgins S."/>
            <person name="Loffler F."/>
        </authorList>
    </citation>
    <scope>NUCLEOTIDE SEQUENCE</scope>
</reference>
<proteinExistence type="predicted"/>
<sequence length="76" mass="8748">MDHITQVYTSTRVRNIEARLLNLNDGDSVISVSITGYIKENTVVEYTEVLVIDSFSRFYTDSYFENGEVKTYAQIN</sequence>
<comment type="caution">
    <text evidence="1">The sequence shown here is derived from an EMBL/GenBank/DDBJ whole genome shotgun (WGS) entry which is preliminary data.</text>
</comment>
<gene>
    <name evidence="1" type="ORF">SDC9_195594</name>
</gene>
<dbReference type="EMBL" id="VSSQ01109919">
    <property type="protein sequence ID" value="MPN47990.1"/>
    <property type="molecule type" value="Genomic_DNA"/>
</dbReference>
<dbReference type="SUPFAM" id="SSF64288">
    <property type="entry name" value="Chorismate lyase-like"/>
    <property type="match status" value="1"/>
</dbReference>